<keyword evidence="3" id="KW-1185">Reference proteome</keyword>
<evidence type="ECO:0000313" key="4">
    <source>
        <dbReference type="WBParaSite" id="sdigi.contig1092.g10177.t1"/>
    </source>
</evidence>
<name>A0A915PJM4_9BILA</name>
<feature type="transmembrane region" description="Helical" evidence="2">
    <location>
        <begin position="225"/>
        <end position="246"/>
    </location>
</feature>
<protein>
    <submittedName>
        <fullName evidence="4">Uncharacterized protein</fullName>
    </submittedName>
</protein>
<evidence type="ECO:0000256" key="2">
    <source>
        <dbReference type="SAM" id="Phobius"/>
    </source>
</evidence>
<keyword evidence="2" id="KW-1133">Transmembrane helix</keyword>
<accession>A0A915PJM4</accession>
<feature type="compositionally biased region" description="Basic and acidic residues" evidence="1">
    <location>
        <begin position="24"/>
        <end position="34"/>
    </location>
</feature>
<evidence type="ECO:0000256" key="1">
    <source>
        <dbReference type="SAM" id="MobiDB-lite"/>
    </source>
</evidence>
<proteinExistence type="predicted"/>
<organism evidence="3 4">
    <name type="scientific">Setaria digitata</name>
    <dbReference type="NCBI Taxonomy" id="48799"/>
    <lineage>
        <taxon>Eukaryota</taxon>
        <taxon>Metazoa</taxon>
        <taxon>Ecdysozoa</taxon>
        <taxon>Nematoda</taxon>
        <taxon>Chromadorea</taxon>
        <taxon>Rhabditida</taxon>
        <taxon>Spirurina</taxon>
        <taxon>Spiruromorpha</taxon>
        <taxon>Filarioidea</taxon>
        <taxon>Setariidae</taxon>
        <taxon>Setaria</taxon>
    </lineage>
</organism>
<reference evidence="4" key="1">
    <citation type="submission" date="2022-11" db="UniProtKB">
        <authorList>
            <consortium name="WormBaseParasite"/>
        </authorList>
    </citation>
    <scope>IDENTIFICATION</scope>
</reference>
<feature type="region of interest" description="Disordered" evidence="1">
    <location>
        <begin position="1"/>
        <end position="40"/>
    </location>
</feature>
<keyword evidence="2" id="KW-0472">Membrane</keyword>
<dbReference type="WBParaSite" id="sdigi.contig1092.g10177.t1">
    <property type="protein sequence ID" value="sdigi.contig1092.g10177.t1"/>
    <property type="gene ID" value="sdigi.contig1092.g10177"/>
</dbReference>
<feature type="compositionally biased region" description="Basic and acidic residues" evidence="1">
    <location>
        <begin position="1"/>
        <end position="11"/>
    </location>
</feature>
<feature type="region of interest" description="Disordered" evidence="1">
    <location>
        <begin position="193"/>
        <end position="220"/>
    </location>
</feature>
<dbReference type="Proteomes" id="UP000887581">
    <property type="component" value="Unplaced"/>
</dbReference>
<feature type="compositionally biased region" description="Basic and acidic residues" evidence="1">
    <location>
        <begin position="202"/>
        <end position="220"/>
    </location>
</feature>
<dbReference type="AlphaFoldDB" id="A0A915PJM4"/>
<sequence length="255" mass="27533">MKKKKNEKEGESTNGRVTLSAESVADKHDSKEESDSNDIDSILEAELSSDGSMHIKPAVRHVIGVSWLSVRTVNVLLPANYNKSESVSEQEDSVTEMTTELPSVVAENLDNGADSEATSAFPLTLPPQSTANFEIAIADSEIVGGEVKGISTAQSETTGTDSADEITTAKSMTDFAVETEATQSTDDVTQLLNPQPQLEPKPIPEKFPDSRPAGKNESKTEVFKATTISLPMYSVSIITLLFGYIYRNLINFGEI</sequence>
<feature type="compositionally biased region" description="Polar residues" evidence="1">
    <location>
        <begin position="12"/>
        <end position="21"/>
    </location>
</feature>
<keyword evidence="2" id="KW-0812">Transmembrane</keyword>
<evidence type="ECO:0000313" key="3">
    <source>
        <dbReference type="Proteomes" id="UP000887581"/>
    </source>
</evidence>